<evidence type="ECO:0000259" key="1">
    <source>
        <dbReference type="Pfam" id="PF06439"/>
    </source>
</evidence>
<name>B8G9K9_CHLAD</name>
<dbReference type="InterPro" id="IPR010496">
    <property type="entry name" value="AL/BT2_dom"/>
</dbReference>
<keyword evidence="3" id="KW-1185">Reference proteome</keyword>
<feature type="domain" description="3-keto-alpha-glucoside-1,2-lyase/3-keto-2-hydroxy-glucal hydratase" evidence="1">
    <location>
        <begin position="133"/>
        <end position="288"/>
    </location>
</feature>
<evidence type="ECO:0000313" key="3">
    <source>
        <dbReference type="Proteomes" id="UP000002508"/>
    </source>
</evidence>
<dbReference type="PROSITE" id="PS51257">
    <property type="entry name" value="PROKAR_LIPOPROTEIN"/>
    <property type="match status" value="1"/>
</dbReference>
<gene>
    <name evidence="2" type="ordered locus">Cagg_3523</name>
</gene>
<dbReference type="Proteomes" id="UP000002508">
    <property type="component" value="Chromosome"/>
</dbReference>
<proteinExistence type="predicted"/>
<evidence type="ECO:0000313" key="2">
    <source>
        <dbReference type="EMBL" id="ACL26362.1"/>
    </source>
</evidence>
<protein>
    <recommendedName>
        <fullName evidence="1">3-keto-alpha-glucoside-1,2-lyase/3-keto-2-hydroxy-glucal hydratase domain-containing protein</fullName>
    </recommendedName>
</protein>
<organism evidence="2 3">
    <name type="scientific">Chloroflexus aggregans (strain MD-66 / DSM 9485)</name>
    <dbReference type="NCBI Taxonomy" id="326427"/>
    <lineage>
        <taxon>Bacteria</taxon>
        <taxon>Bacillati</taxon>
        <taxon>Chloroflexota</taxon>
        <taxon>Chloroflexia</taxon>
        <taxon>Chloroflexales</taxon>
        <taxon>Chloroflexineae</taxon>
        <taxon>Chloroflexaceae</taxon>
        <taxon>Chloroflexus</taxon>
    </lineage>
</organism>
<dbReference type="OrthoDB" id="147879at2"/>
<dbReference type="Gene3D" id="2.60.120.560">
    <property type="entry name" value="Exo-inulinase, domain 1"/>
    <property type="match status" value="1"/>
</dbReference>
<dbReference type="KEGG" id="cag:Cagg_3523"/>
<dbReference type="HOGENOM" id="CLU_945603_0_0_0"/>
<dbReference type="GO" id="GO:0016787">
    <property type="term" value="F:hydrolase activity"/>
    <property type="evidence" value="ECO:0007669"/>
    <property type="project" value="InterPro"/>
</dbReference>
<dbReference type="RefSeq" id="WP_015942208.1">
    <property type="nucleotide sequence ID" value="NC_011831.1"/>
</dbReference>
<accession>B8G9K9</accession>
<dbReference type="EMBL" id="CP001337">
    <property type="protein sequence ID" value="ACL26362.1"/>
    <property type="molecule type" value="Genomic_DNA"/>
</dbReference>
<reference evidence="2" key="1">
    <citation type="submission" date="2008-12" db="EMBL/GenBank/DDBJ databases">
        <title>Complete sequence of Chloroflexus aggregans DSM 9485.</title>
        <authorList>
            <consortium name="US DOE Joint Genome Institute"/>
            <person name="Lucas S."/>
            <person name="Copeland A."/>
            <person name="Lapidus A."/>
            <person name="Glavina del Rio T."/>
            <person name="Dalin E."/>
            <person name="Tice H."/>
            <person name="Pitluck S."/>
            <person name="Foster B."/>
            <person name="Larimer F."/>
            <person name="Land M."/>
            <person name="Hauser L."/>
            <person name="Kyrpides N."/>
            <person name="Mikhailova N."/>
            <person name="Bryant D."/>
            <person name="Richardson P."/>
        </authorList>
    </citation>
    <scope>NUCLEOTIDE SEQUENCE</scope>
    <source>
        <strain evidence="2">DSM 9485</strain>
    </source>
</reference>
<sequence>MPVSRVSATTRSFILLVVIASVVGGGGVGCTFTQSSSVAGSPSPIALAPATTATITGILPTATPVTGIASQPTPLEATTLARTDQARTAQVIQIATQTMQTLATEVAALFAGARRVFYDEFADNRNAWFTGVFQEVELDVIEDGVFKVFWTGRGTSYELYELSSFTDFIAEVDCRIARGGDGSCALVFAHQKDVGFYKFELFIDYYRLSVIAAAGDPVVLAEGDPRRLTTGDTFNRLRVIRQGERIRVFINDVLVAEVNDTTYPSGRIGVSTACYRAEGGVEVQFDNFAIWSLP</sequence>
<dbReference type="STRING" id="326427.Cagg_3523"/>
<dbReference type="AlphaFoldDB" id="B8G9K9"/>
<dbReference type="Pfam" id="PF06439">
    <property type="entry name" value="3keto-disac_hyd"/>
    <property type="match status" value="1"/>
</dbReference>